<name>A0A1R2C3Q1_9CILI</name>
<comment type="caution">
    <text evidence="2">The sequence shown here is derived from an EMBL/GenBank/DDBJ whole genome shotgun (WGS) entry which is preliminary data.</text>
</comment>
<evidence type="ECO:0000313" key="2">
    <source>
        <dbReference type="EMBL" id="OMJ83636.1"/>
    </source>
</evidence>
<dbReference type="InterPro" id="IPR012336">
    <property type="entry name" value="Thioredoxin-like_fold"/>
</dbReference>
<dbReference type="PANTHER" id="PTHR46472:SF1">
    <property type="entry name" value="NUCLEOREDOXIN"/>
    <property type="match status" value="1"/>
</dbReference>
<dbReference type="GO" id="GO:0004791">
    <property type="term" value="F:thioredoxin-disulfide reductase (NADPH) activity"/>
    <property type="evidence" value="ECO:0007669"/>
    <property type="project" value="TreeGrafter"/>
</dbReference>
<dbReference type="GO" id="GO:0031397">
    <property type="term" value="P:negative regulation of protein ubiquitination"/>
    <property type="evidence" value="ECO:0007669"/>
    <property type="project" value="TreeGrafter"/>
</dbReference>
<dbReference type="PANTHER" id="PTHR46472">
    <property type="entry name" value="NUCLEOREDOXIN"/>
    <property type="match status" value="1"/>
</dbReference>
<dbReference type="InterPro" id="IPR036249">
    <property type="entry name" value="Thioredoxin-like_sf"/>
</dbReference>
<sequence length="143" mass="16665">MEHLFGIQLESHNGPVPTSSVVFRYKLVYFSAEWSPLCNTLTSELLAFYNMINSYEKIFEVLFVSYDRNKSDFIKHFAKMPWLAINYKNKKRVKMLEKKFGVKEIPFLALIDDDGNMKNNDVRNDIMTKGLAALNAWDIALCR</sequence>
<evidence type="ECO:0000313" key="3">
    <source>
        <dbReference type="Proteomes" id="UP000187209"/>
    </source>
</evidence>
<protein>
    <recommendedName>
        <fullName evidence="1">Thioredoxin-like fold domain-containing protein</fullName>
    </recommendedName>
</protein>
<dbReference type="SUPFAM" id="SSF52833">
    <property type="entry name" value="Thioredoxin-like"/>
    <property type="match status" value="1"/>
</dbReference>
<dbReference type="OrthoDB" id="416740at2759"/>
<dbReference type="Gene3D" id="3.40.30.10">
    <property type="entry name" value="Glutaredoxin"/>
    <property type="match status" value="1"/>
</dbReference>
<dbReference type="EMBL" id="MPUH01000297">
    <property type="protein sequence ID" value="OMJ83636.1"/>
    <property type="molecule type" value="Genomic_DNA"/>
</dbReference>
<gene>
    <name evidence="2" type="ORF">SteCoe_15425</name>
</gene>
<dbReference type="AlphaFoldDB" id="A0A1R2C3Q1"/>
<organism evidence="2 3">
    <name type="scientific">Stentor coeruleus</name>
    <dbReference type="NCBI Taxonomy" id="5963"/>
    <lineage>
        <taxon>Eukaryota</taxon>
        <taxon>Sar</taxon>
        <taxon>Alveolata</taxon>
        <taxon>Ciliophora</taxon>
        <taxon>Postciliodesmatophora</taxon>
        <taxon>Heterotrichea</taxon>
        <taxon>Heterotrichida</taxon>
        <taxon>Stentoridae</taxon>
        <taxon>Stentor</taxon>
    </lineage>
</organism>
<accession>A0A1R2C3Q1</accession>
<dbReference type="GO" id="GO:0030178">
    <property type="term" value="P:negative regulation of Wnt signaling pathway"/>
    <property type="evidence" value="ECO:0007669"/>
    <property type="project" value="TreeGrafter"/>
</dbReference>
<dbReference type="GO" id="GO:0005634">
    <property type="term" value="C:nucleus"/>
    <property type="evidence" value="ECO:0007669"/>
    <property type="project" value="TreeGrafter"/>
</dbReference>
<dbReference type="Proteomes" id="UP000187209">
    <property type="component" value="Unassembled WGS sequence"/>
</dbReference>
<keyword evidence="3" id="KW-1185">Reference proteome</keyword>
<reference evidence="2 3" key="1">
    <citation type="submission" date="2016-11" db="EMBL/GenBank/DDBJ databases">
        <title>The macronuclear genome of Stentor coeruleus: a giant cell with tiny introns.</title>
        <authorList>
            <person name="Slabodnick M."/>
            <person name="Ruby J.G."/>
            <person name="Reiff S.B."/>
            <person name="Swart E.C."/>
            <person name="Gosai S."/>
            <person name="Prabakaran S."/>
            <person name="Witkowska E."/>
            <person name="Larue G.E."/>
            <person name="Fisher S."/>
            <person name="Freeman R.M."/>
            <person name="Gunawardena J."/>
            <person name="Chu W."/>
            <person name="Stover N.A."/>
            <person name="Gregory B.D."/>
            <person name="Nowacki M."/>
            <person name="Derisi J."/>
            <person name="Roy S.W."/>
            <person name="Marshall W.F."/>
            <person name="Sood P."/>
        </authorList>
    </citation>
    <scope>NUCLEOTIDE SEQUENCE [LARGE SCALE GENOMIC DNA]</scope>
    <source>
        <strain evidence="2">WM001</strain>
    </source>
</reference>
<evidence type="ECO:0000259" key="1">
    <source>
        <dbReference type="Pfam" id="PF13905"/>
    </source>
</evidence>
<proteinExistence type="predicted"/>
<feature type="domain" description="Thioredoxin-like fold" evidence="1">
    <location>
        <begin position="25"/>
        <end position="116"/>
    </location>
</feature>
<dbReference type="Pfam" id="PF13905">
    <property type="entry name" value="Thioredoxin_8"/>
    <property type="match status" value="1"/>
</dbReference>